<dbReference type="InterPro" id="IPR008271">
    <property type="entry name" value="Ser/Thr_kinase_AS"/>
</dbReference>
<dbReference type="Pfam" id="PF00069">
    <property type="entry name" value="Pkinase"/>
    <property type="match status" value="1"/>
</dbReference>
<dbReference type="GO" id="GO:0003723">
    <property type="term" value="F:RNA binding"/>
    <property type="evidence" value="ECO:0007669"/>
    <property type="project" value="UniProtKB-UniRule"/>
</dbReference>
<dbReference type="Gene3D" id="3.30.160.20">
    <property type="match status" value="2"/>
</dbReference>
<dbReference type="SMART" id="SM00220">
    <property type="entry name" value="S_TKc"/>
    <property type="match status" value="1"/>
</dbReference>
<comment type="caution">
    <text evidence="11">The sequence shown here is derived from an EMBL/GenBank/DDBJ whole genome shotgun (WGS) entry which is preliminary data.</text>
</comment>
<dbReference type="GO" id="GO:0004694">
    <property type="term" value="F:eukaryotic translation initiation factor 2alpha kinase activity"/>
    <property type="evidence" value="ECO:0007669"/>
    <property type="project" value="TreeGrafter"/>
</dbReference>
<sequence>MDCEYMTRINRYGQKHKLTVDYDTIGEEGPSHDPEFTVVVKINGTEYGRGTGKSKKEAKAVAAKQTWEMLEKQQKSPSNMAAAELMATQTTSSPTLDKDYVSLLNIYSQKKREIVDYTNKSWTGDPHAPTYSISCTISGHLYGRGTGPSLASARQAAAKEAYEKVNKESSLAVYDSFNNRNKGEYYKVLFYPLFFYRNSTCLEDSSAKLIEKMKEDLAVCEKPSPFQRKAHSSNLKHKRQLAANFANVRNKEEEEKDSNESLPDVDTNTGEENGSPHTVNKIFLDLFEKIEPIGKGGFGNIFKATSKSDKKTYAIKRVKLTEKVEREAEGLARLTHENIVRYHSSWRGYDHMKDPESSQNSEKKFHCLFIQMEFCEKGTLDEWIAKNRENRMYHAMAQTKFLQIMEGVKYIHSEELIHRDLKPQNIFISHDDKIKIGDFGLVTSVAFETLTEDKGTKPYMAPEQFGAKYGKEVDIYALGLIWFEILWACTSHEKSKVWSSVRDGELPKDFTNQFPSEAPIIKKMLSTHPSARITVSHLLDLVKSVDKEKALRNYSY</sequence>
<keyword evidence="3 11" id="KW-0418">Kinase</keyword>
<evidence type="ECO:0000256" key="1">
    <source>
        <dbReference type="ARBA" id="ARBA00022679"/>
    </source>
</evidence>
<evidence type="ECO:0000259" key="9">
    <source>
        <dbReference type="PROSITE" id="PS50011"/>
    </source>
</evidence>
<dbReference type="InterPro" id="IPR000719">
    <property type="entry name" value="Prot_kinase_dom"/>
</dbReference>
<keyword evidence="12" id="KW-1185">Reference proteome</keyword>
<dbReference type="PROSITE" id="PS50011">
    <property type="entry name" value="PROTEIN_KINASE_DOM"/>
    <property type="match status" value="1"/>
</dbReference>
<dbReference type="Gene3D" id="1.10.510.10">
    <property type="entry name" value="Transferase(Phosphotransferase) domain 1"/>
    <property type="match status" value="1"/>
</dbReference>
<feature type="domain" description="DRBM" evidence="10">
    <location>
        <begin position="4"/>
        <end position="72"/>
    </location>
</feature>
<proteinExistence type="inferred from homology"/>
<dbReference type="PROSITE" id="PS00108">
    <property type="entry name" value="PROTEIN_KINASE_ST"/>
    <property type="match status" value="1"/>
</dbReference>
<feature type="domain" description="DRBM" evidence="10">
    <location>
        <begin position="99"/>
        <end position="167"/>
    </location>
</feature>
<dbReference type="PROSITE" id="PS50137">
    <property type="entry name" value="DS_RBD"/>
    <property type="match status" value="2"/>
</dbReference>
<feature type="non-terminal residue" evidence="11">
    <location>
        <position position="1"/>
    </location>
</feature>
<evidence type="ECO:0000256" key="8">
    <source>
        <dbReference type="SAM" id="MobiDB-lite"/>
    </source>
</evidence>
<keyword evidence="2 7" id="KW-0547">Nucleotide-binding</keyword>
<organism evidence="11 12">
    <name type="scientific">Erythrocercus mccallii</name>
    <dbReference type="NCBI Taxonomy" id="107208"/>
    <lineage>
        <taxon>Eukaryota</taxon>
        <taxon>Metazoa</taxon>
        <taxon>Chordata</taxon>
        <taxon>Craniata</taxon>
        <taxon>Vertebrata</taxon>
        <taxon>Euteleostomi</taxon>
        <taxon>Archelosauria</taxon>
        <taxon>Archosauria</taxon>
        <taxon>Dinosauria</taxon>
        <taxon>Saurischia</taxon>
        <taxon>Theropoda</taxon>
        <taxon>Coelurosauria</taxon>
        <taxon>Aves</taxon>
        <taxon>Neognathae</taxon>
        <taxon>Neoaves</taxon>
        <taxon>Telluraves</taxon>
        <taxon>Australaves</taxon>
        <taxon>Passeriformes</taxon>
        <taxon>Corvoidea</taxon>
        <taxon>Dicruridae</taxon>
        <taxon>Erythrocercus</taxon>
    </lineage>
</organism>
<gene>
    <name evidence="11" type="primary">Eif2ak2</name>
    <name evidence="11" type="ORF">ERYMCC_R02028</name>
</gene>
<dbReference type="Gene3D" id="3.30.200.20">
    <property type="entry name" value="Phosphorylase Kinase, domain 1"/>
    <property type="match status" value="1"/>
</dbReference>
<evidence type="ECO:0000259" key="10">
    <source>
        <dbReference type="PROSITE" id="PS50137"/>
    </source>
</evidence>
<dbReference type="SUPFAM" id="SSF54768">
    <property type="entry name" value="dsRNA-binding domain-like"/>
    <property type="match status" value="2"/>
</dbReference>
<evidence type="ECO:0000256" key="2">
    <source>
        <dbReference type="ARBA" id="ARBA00022741"/>
    </source>
</evidence>
<feature type="region of interest" description="Disordered" evidence="8">
    <location>
        <begin position="250"/>
        <end position="274"/>
    </location>
</feature>
<dbReference type="InterPro" id="IPR017441">
    <property type="entry name" value="Protein_kinase_ATP_BS"/>
</dbReference>
<dbReference type="Proteomes" id="UP000532437">
    <property type="component" value="Unassembled WGS sequence"/>
</dbReference>
<dbReference type="InterPro" id="IPR014720">
    <property type="entry name" value="dsRBD_dom"/>
</dbReference>
<keyword evidence="4 7" id="KW-0067">ATP-binding</keyword>
<dbReference type="SUPFAM" id="SSF56112">
    <property type="entry name" value="Protein kinase-like (PK-like)"/>
    <property type="match status" value="1"/>
</dbReference>
<keyword evidence="1" id="KW-0808">Transferase</keyword>
<comment type="similarity">
    <text evidence="5">Belongs to the protein kinase superfamily. Ser/Thr protein kinase family. GCN2 subfamily.</text>
</comment>
<evidence type="ECO:0000256" key="4">
    <source>
        <dbReference type="ARBA" id="ARBA00022840"/>
    </source>
</evidence>
<dbReference type="PANTHER" id="PTHR11042:SF163">
    <property type="entry name" value="INTERFERON-INDUCED, DOUBLE-STRANDED RNA-ACTIVATED PROTEIN KINASE"/>
    <property type="match status" value="1"/>
</dbReference>
<keyword evidence="6" id="KW-0694">RNA-binding</keyword>
<dbReference type="GO" id="GO:0005737">
    <property type="term" value="C:cytoplasm"/>
    <property type="evidence" value="ECO:0007669"/>
    <property type="project" value="TreeGrafter"/>
</dbReference>
<dbReference type="GO" id="GO:0005634">
    <property type="term" value="C:nucleus"/>
    <property type="evidence" value="ECO:0007669"/>
    <property type="project" value="TreeGrafter"/>
</dbReference>
<dbReference type="PROSITE" id="PS00107">
    <property type="entry name" value="PROTEIN_KINASE_ATP"/>
    <property type="match status" value="1"/>
</dbReference>
<reference evidence="11 12" key="1">
    <citation type="submission" date="2019-09" db="EMBL/GenBank/DDBJ databases">
        <title>Bird 10,000 Genomes (B10K) Project - Family phase.</title>
        <authorList>
            <person name="Zhang G."/>
        </authorList>
    </citation>
    <scope>NUCLEOTIDE SEQUENCE [LARGE SCALE GENOMIC DNA]</scope>
    <source>
        <strain evidence="11">B10K-DU-002-60</strain>
        <tissue evidence="11">Muscle</tissue>
    </source>
</reference>
<feature type="domain" description="Protein kinase" evidence="9">
    <location>
        <begin position="287"/>
        <end position="551"/>
    </location>
</feature>
<dbReference type="InterPro" id="IPR011009">
    <property type="entry name" value="Kinase-like_dom_sf"/>
</dbReference>
<feature type="non-terminal residue" evidence="11">
    <location>
        <position position="556"/>
    </location>
</feature>
<dbReference type="Pfam" id="PF00035">
    <property type="entry name" value="dsrm"/>
    <property type="match status" value="2"/>
</dbReference>
<evidence type="ECO:0000256" key="3">
    <source>
        <dbReference type="ARBA" id="ARBA00022777"/>
    </source>
</evidence>
<name>A0A7K5P4K8_9CORV</name>
<accession>A0A7K5P4K8</accession>
<dbReference type="AlphaFoldDB" id="A0A7K5P4K8"/>
<dbReference type="GO" id="GO:0005524">
    <property type="term" value="F:ATP binding"/>
    <property type="evidence" value="ECO:0007669"/>
    <property type="project" value="UniProtKB-UniRule"/>
</dbReference>
<dbReference type="EMBL" id="VZRG01000087">
    <property type="protein sequence ID" value="NWT50410.1"/>
    <property type="molecule type" value="Genomic_DNA"/>
</dbReference>
<feature type="binding site" evidence="7">
    <location>
        <position position="316"/>
    </location>
    <ligand>
        <name>ATP</name>
        <dbReference type="ChEBI" id="CHEBI:30616"/>
    </ligand>
</feature>
<dbReference type="SMART" id="SM00358">
    <property type="entry name" value="DSRM"/>
    <property type="match status" value="2"/>
</dbReference>
<evidence type="ECO:0000256" key="7">
    <source>
        <dbReference type="PROSITE-ProRule" id="PRU10141"/>
    </source>
</evidence>
<evidence type="ECO:0000313" key="11">
    <source>
        <dbReference type="EMBL" id="NWT50410.1"/>
    </source>
</evidence>
<dbReference type="InterPro" id="IPR050339">
    <property type="entry name" value="CC_SR_Kinase"/>
</dbReference>
<evidence type="ECO:0000256" key="5">
    <source>
        <dbReference type="ARBA" id="ARBA00037982"/>
    </source>
</evidence>
<protein>
    <submittedName>
        <fullName evidence="11">E2AK2 kinase</fullName>
    </submittedName>
</protein>
<dbReference type="PANTHER" id="PTHR11042">
    <property type="entry name" value="EUKARYOTIC TRANSLATION INITIATION FACTOR 2-ALPHA KINASE EIF2-ALPHA KINASE -RELATED"/>
    <property type="match status" value="1"/>
</dbReference>
<evidence type="ECO:0000256" key="6">
    <source>
        <dbReference type="PROSITE-ProRule" id="PRU00266"/>
    </source>
</evidence>
<evidence type="ECO:0000313" key="12">
    <source>
        <dbReference type="Proteomes" id="UP000532437"/>
    </source>
</evidence>